<keyword evidence="5" id="KW-0949">S-adenosyl-L-methionine</keyword>
<sequence>MQYGMMRSSAINSIILFLFLKLASASPTSTSSAAAAAGSQIRTDQDPVYHLYIQSTPLDGAPVLGPEESSAYFSIGSTIEDSNSSLYLNVDTSATTSWKPLTLDSTARTTGWGLSGDTIVDNGVQNFVVCPISGSSLYNFYLQTVRLLDRVGHAVKRMYELDHDSSSVSVLGVDMNVNVCMIEAHTQSITSSTSSSSSAATPTMVFDPVRDAVRNSPVSQLPPLPSPRVPPSSGPTTLSSPTSYFTSSHAWSGSAGPSTSAASQSPTTSRRATDLSVLLNAEEQIPSPTYQRRPSSSSSIVGSPSFGTPRPRSAHLSHILQPNDDDGSPVVPPPAPPSASDSPFGSPVMNYRESSQPTATVSRSRPSTATSGIASTYHPDLPRRASSSSASGTMSAQRSPEIPRAVLSNSPSMSGISLPAKPHPTIQMSYPRPPRRSTVPYAPQHRRTAADSVLKPITDAERNHYKNLNQNPLRTQNKLGKRKFDDVSSDSFTSIMKDDNTMKRSRDVGLVMDHYNHRPDVGVTQRQQSPIIGLKNFNNWVKSVIIARFAHAALHGEDNGRTTRGSDGALSVTSKVLDLGCGKGGDLNKWQKAKIREYVGVDIAAISVDQAKSRYHQSIANPSKGSVRFKAFFASLDCFTKPLTDIPDIPLPPREAPFDVVSMQFCMHYAFENVQKARMMLDNVTRWLRSGGRFIGTIPNDKLLLNELEKLPPNRDPNDLSFGNSVFRVKFDDRERKPIFGHRYSFFLRDAVEDVPEYIVHWNNFEQMASEYHLRLLYKAEFHDVFDRYHRDPEFSALLHRMKVVNEHGESQMDEDQWSAANVYVAFAFEKM</sequence>
<feature type="compositionally biased region" description="Low complexity" evidence="12">
    <location>
        <begin position="286"/>
        <end position="305"/>
    </location>
</feature>
<keyword evidence="7" id="KW-0507">mRNA processing</keyword>
<keyword evidence="7" id="KW-0506">mRNA capping</keyword>
<gene>
    <name evidence="15" type="ORF">PNOK_0140600</name>
</gene>
<dbReference type="InParanoid" id="A0A286UXQ0"/>
<comment type="function">
    <text evidence="1">Responsible for methylating the 5'-cap structure of mRNAs.</text>
</comment>
<evidence type="ECO:0000256" key="2">
    <source>
        <dbReference type="ARBA" id="ARBA00011926"/>
    </source>
</evidence>
<evidence type="ECO:0000256" key="3">
    <source>
        <dbReference type="ARBA" id="ARBA00022603"/>
    </source>
</evidence>
<evidence type="ECO:0000313" key="15">
    <source>
        <dbReference type="EMBL" id="PAV24338.1"/>
    </source>
</evidence>
<comment type="catalytic activity">
    <reaction evidence="10">
        <text>a 5'-end (5'-triphosphoguanosine)-ribonucleoside in mRNA + S-adenosyl-L-methionine = a 5'-end (N(7)-methyl 5'-triphosphoguanosine)-ribonucleoside in mRNA + S-adenosyl-L-homocysteine</text>
        <dbReference type="Rhea" id="RHEA:67008"/>
        <dbReference type="Rhea" id="RHEA-COMP:17166"/>
        <dbReference type="Rhea" id="RHEA-COMP:17167"/>
        <dbReference type="ChEBI" id="CHEBI:57856"/>
        <dbReference type="ChEBI" id="CHEBI:59789"/>
        <dbReference type="ChEBI" id="CHEBI:156461"/>
        <dbReference type="ChEBI" id="CHEBI:167617"/>
        <dbReference type="EC" id="2.1.1.56"/>
    </reaction>
</comment>
<dbReference type="OrthoDB" id="10248867at2759"/>
<evidence type="ECO:0000256" key="6">
    <source>
        <dbReference type="ARBA" id="ARBA00022884"/>
    </source>
</evidence>
<evidence type="ECO:0000256" key="8">
    <source>
        <dbReference type="ARBA" id="ARBA00032772"/>
    </source>
</evidence>
<feature type="chain" id="PRO_5013581592" description="mRNA cap guanine-N(7) methyltransferase" evidence="13">
    <location>
        <begin position="26"/>
        <end position="832"/>
    </location>
</feature>
<dbReference type="SUPFAM" id="SSF53335">
    <property type="entry name" value="S-adenosyl-L-methionine-dependent methyltransferases"/>
    <property type="match status" value="1"/>
</dbReference>
<keyword evidence="16" id="KW-1185">Reference proteome</keyword>
<evidence type="ECO:0000256" key="4">
    <source>
        <dbReference type="ARBA" id="ARBA00022679"/>
    </source>
</evidence>
<dbReference type="Proteomes" id="UP000217199">
    <property type="component" value="Unassembled WGS sequence"/>
</dbReference>
<feature type="compositionally biased region" description="Pro residues" evidence="12">
    <location>
        <begin position="220"/>
        <end position="233"/>
    </location>
</feature>
<dbReference type="GO" id="GO:0005634">
    <property type="term" value="C:nucleus"/>
    <property type="evidence" value="ECO:0007669"/>
    <property type="project" value="TreeGrafter"/>
</dbReference>
<dbReference type="PANTHER" id="PTHR12189">
    <property type="entry name" value="MRNA GUANINE-7- METHYLTRANSFERASE"/>
    <property type="match status" value="1"/>
</dbReference>
<dbReference type="InterPro" id="IPR004971">
    <property type="entry name" value="mRNA_G-N7_MeTrfase_dom"/>
</dbReference>
<feature type="compositionally biased region" description="Polar residues" evidence="12">
    <location>
        <begin position="352"/>
        <end position="374"/>
    </location>
</feature>
<dbReference type="Gene3D" id="3.40.50.150">
    <property type="entry name" value="Vaccinia Virus protein VP39"/>
    <property type="match status" value="1"/>
</dbReference>
<feature type="compositionally biased region" description="Low complexity" evidence="12">
    <location>
        <begin position="338"/>
        <end position="347"/>
    </location>
</feature>
<organism evidence="15 16">
    <name type="scientific">Pyrrhoderma noxium</name>
    <dbReference type="NCBI Taxonomy" id="2282107"/>
    <lineage>
        <taxon>Eukaryota</taxon>
        <taxon>Fungi</taxon>
        <taxon>Dikarya</taxon>
        <taxon>Basidiomycota</taxon>
        <taxon>Agaricomycotina</taxon>
        <taxon>Agaricomycetes</taxon>
        <taxon>Hymenochaetales</taxon>
        <taxon>Hymenochaetaceae</taxon>
        <taxon>Pyrrhoderma</taxon>
    </lineage>
</organism>
<dbReference type="GO" id="GO:0003723">
    <property type="term" value="F:RNA binding"/>
    <property type="evidence" value="ECO:0007669"/>
    <property type="project" value="UniProtKB-KW"/>
</dbReference>
<dbReference type="GO" id="GO:0004482">
    <property type="term" value="F:mRNA 5'-cap (guanine-N7-)-methyltransferase activity"/>
    <property type="evidence" value="ECO:0007669"/>
    <property type="project" value="UniProtKB-EC"/>
</dbReference>
<evidence type="ECO:0000256" key="7">
    <source>
        <dbReference type="ARBA" id="ARBA00023042"/>
    </source>
</evidence>
<evidence type="ECO:0000313" key="16">
    <source>
        <dbReference type="Proteomes" id="UP000217199"/>
    </source>
</evidence>
<feature type="signal peptide" evidence="13">
    <location>
        <begin position="1"/>
        <end position="25"/>
    </location>
</feature>
<keyword evidence="13" id="KW-0732">Signal</keyword>
<evidence type="ECO:0000256" key="1">
    <source>
        <dbReference type="ARBA" id="ARBA00003378"/>
    </source>
</evidence>
<feature type="domain" description="MRNA cap 0 methyltransferase" evidence="14">
    <location>
        <begin position="529"/>
        <end position="832"/>
    </location>
</feature>
<evidence type="ECO:0000256" key="10">
    <source>
        <dbReference type="ARBA" id="ARBA00044712"/>
    </source>
</evidence>
<accession>A0A286UXQ0</accession>
<dbReference type="Pfam" id="PF03291">
    <property type="entry name" value="mRNA_G-N7_MeTrfase"/>
    <property type="match status" value="1"/>
</dbReference>
<keyword evidence="6" id="KW-0694">RNA-binding</keyword>
<dbReference type="EC" id="2.1.1.56" evidence="2"/>
<comment type="caution">
    <text evidence="15">The sequence shown here is derived from an EMBL/GenBank/DDBJ whole genome shotgun (WGS) entry which is preliminary data.</text>
</comment>
<name>A0A286UXQ0_9AGAM</name>
<dbReference type="InterPro" id="IPR029063">
    <property type="entry name" value="SAM-dependent_MTases_sf"/>
</dbReference>
<keyword evidence="4" id="KW-0808">Transferase</keyword>
<feature type="region of interest" description="Disordered" evidence="12">
    <location>
        <begin position="215"/>
        <end position="448"/>
    </location>
</feature>
<protein>
    <recommendedName>
        <fullName evidence="11">mRNA cap guanine-N(7) methyltransferase</fullName>
        <ecNumber evidence="2">2.1.1.56</ecNumber>
    </recommendedName>
    <alternativeName>
        <fullName evidence="8">mRNA (guanine-N(7))-methyltransferase</fullName>
    </alternativeName>
    <alternativeName>
        <fullName evidence="9">mRNA cap methyltransferase</fullName>
    </alternativeName>
</protein>
<dbReference type="PANTHER" id="PTHR12189:SF2">
    <property type="entry name" value="MRNA CAP GUANINE-N7 METHYLTRANSFERASE"/>
    <property type="match status" value="1"/>
</dbReference>
<evidence type="ECO:0000256" key="9">
    <source>
        <dbReference type="ARBA" id="ARBA00033387"/>
    </source>
</evidence>
<feature type="compositionally biased region" description="Low complexity" evidence="12">
    <location>
        <begin position="384"/>
        <end position="399"/>
    </location>
</feature>
<evidence type="ECO:0000256" key="5">
    <source>
        <dbReference type="ARBA" id="ARBA00022691"/>
    </source>
</evidence>
<evidence type="ECO:0000256" key="13">
    <source>
        <dbReference type="SAM" id="SignalP"/>
    </source>
</evidence>
<dbReference type="CDD" id="cd02440">
    <property type="entry name" value="AdoMet_MTases"/>
    <property type="match status" value="1"/>
</dbReference>
<evidence type="ECO:0000256" key="12">
    <source>
        <dbReference type="SAM" id="MobiDB-lite"/>
    </source>
</evidence>
<proteinExistence type="predicted"/>
<dbReference type="STRING" id="2282107.A0A286UXQ0"/>
<dbReference type="PROSITE" id="PS51562">
    <property type="entry name" value="RNA_CAP0_MT"/>
    <property type="match status" value="1"/>
</dbReference>
<evidence type="ECO:0000256" key="11">
    <source>
        <dbReference type="ARBA" id="ARBA00049739"/>
    </source>
</evidence>
<feature type="compositionally biased region" description="Low complexity" evidence="12">
    <location>
        <begin position="234"/>
        <end position="243"/>
    </location>
</feature>
<dbReference type="EMBL" id="NBII01000001">
    <property type="protein sequence ID" value="PAV24338.1"/>
    <property type="molecule type" value="Genomic_DNA"/>
</dbReference>
<reference evidence="15 16" key="1">
    <citation type="journal article" date="2017" name="Mol. Ecol.">
        <title>Comparative and population genomic landscape of Phellinus noxius: A hypervariable fungus causing root rot in trees.</title>
        <authorList>
            <person name="Chung C.L."/>
            <person name="Lee T.J."/>
            <person name="Akiba M."/>
            <person name="Lee H.H."/>
            <person name="Kuo T.H."/>
            <person name="Liu D."/>
            <person name="Ke H.M."/>
            <person name="Yokoi T."/>
            <person name="Roa M.B."/>
            <person name="Lu M.J."/>
            <person name="Chang Y.Y."/>
            <person name="Ann P.J."/>
            <person name="Tsai J.N."/>
            <person name="Chen C.Y."/>
            <person name="Tzean S.S."/>
            <person name="Ota Y."/>
            <person name="Hattori T."/>
            <person name="Sahashi N."/>
            <person name="Liou R.F."/>
            <person name="Kikuchi T."/>
            <person name="Tsai I.J."/>
        </authorList>
    </citation>
    <scope>NUCLEOTIDE SEQUENCE [LARGE SCALE GENOMIC DNA]</scope>
    <source>
        <strain evidence="15 16">FFPRI411160</strain>
    </source>
</reference>
<dbReference type="InterPro" id="IPR039753">
    <property type="entry name" value="RG7MT1"/>
</dbReference>
<feature type="compositionally biased region" description="Low complexity" evidence="12">
    <location>
        <begin position="252"/>
        <end position="270"/>
    </location>
</feature>
<evidence type="ECO:0000259" key="14">
    <source>
        <dbReference type="PROSITE" id="PS51562"/>
    </source>
</evidence>
<keyword evidence="3 15" id="KW-0489">Methyltransferase</keyword>
<dbReference type="AlphaFoldDB" id="A0A286UXQ0"/>